<evidence type="ECO:0000313" key="3">
    <source>
        <dbReference type="EMBL" id="KAK6129188.1"/>
    </source>
</evidence>
<keyword evidence="1" id="KW-0143">Chaperone</keyword>
<proteinExistence type="predicted"/>
<accession>A0ABR0V1Z2</accession>
<name>A0ABR0V1Z2_REHGL</name>
<protein>
    <recommendedName>
        <fullName evidence="5">BAG family molecular chaperone regulator 8, chloroplastic</fullName>
    </recommendedName>
</protein>
<gene>
    <name evidence="3" type="ORF">DH2020_037067</name>
</gene>
<dbReference type="PANTHER" id="PTHR33322:SF18">
    <property type="entry name" value="BAG FAMILY MOLECULAR CHAPERONE REGULATOR 8, CHLOROPLASTIC"/>
    <property type="match status" value="1"/>
</dbReference>
<evidence type="ECO:0000256" key="1">
    <source>
        <dbReference type="ARBA" id="ARBA00023186"/>
    </source>
</evidence>
<evidence type="ECO:0000313" key="4">
    <source>
        <dbReference type="Proteomes" id="UP001318860"/>
    </source>
</evidence>
<dbReference type="PANTHER" id="PTHR33322">
    <property type="entry name" value="BAG DOMAIN CONTAINING PROTEIN, EXPRESSED"/>
    <property type="match status" value="1"/>
</dbReference>
<evidence type="ECO:0000256" key="2">
    <source>
        <dbReference type="SAM" id="MobiDB-lite"/>
    </source>
</evidence>
<comment type="caution">
    <text evidence="3">The sequence shown here is derived from an EMBL/GenBank/DDBJ whole genome shotgun (WGS) entry which is preliminary data.</text>
</comment>
<feature type="compositionally biased region" description="Acidic residues" evidence="2">
    <location>
        <begin position="360"/>
        <end position="371"/>
    </location>
</feature>
<keyword evidence="4" id="KW-1185">Reference proteome</keyword>
<evidence type="ECO:0008006" key="5">
    <source>
        <dbReference type="Google" id="ProtNLM"/>
    </source>
</evidence>
<dbReference type="Proteomes" id="UP001318860">
    <property type="component" value="Unassembled WGS sequence"/>
</dbReference>
<sequence length="438" mass="49580">MASHHHIRHHSTAASYCYCCSPYPLSHHHPPPPPPPDCYPVFHPPPQPHLYSAQTHLPNLHQYHPHFQQRSYEEEIETQHTISSLLRRIAALESALRSRSSSSSSRSLRDAAARTIQTHFRAFLLRRSRTLRQLKDLAYIKSALSILKSSVSKQTHFDYDVVYHQVMELVLKLDAIQGGDPMIRDGKISVRRELNNFLDFIDGFYLERRGVSNGVNVRYERSNVKYRVPNGGKKVGNVKCGGLKSVNMEKLRGLAERIDKLAEELDEEEIEVIEIPNVSTKKHGDSGNKTGGLAKRLGGVQPKVKKSVSFADNGKVYRVLRRNSEPILDENDDDSIDRVRDLEDDLCREVEEIGVTSKEADDDDDDEEVEAQSENGGSMNSSDGERDVRSYPRNGVNFERKMYNQGGADKIAYSAPLPLKMETRADVIDKRKKLANNV</sequence>
<dbReference type="InterPro" id="IPR040400">
    <property type="entry name" value="BAG5/6/7/8"/>
</dbReference>
<feature type="region of interest" description="Disordered" evidence="2">
    <location>
        <begin position="352"/>
        <end position="397"/>
    </location>
</feature>
<reference evidence="3 4" key="1">
    <citation type="journal article" date="2021" name="Comput. Struct. Biotechnol. J.">
        <title>De novo genome assembly of the potent medicinal plant Rehmannia glutinosa using nanopore technology.</title>
        <authorList>
            <person name="Ma L."/>
            <person name="Dong C."/>
            <person name="Song C."/>
            <person name="Wang X."/>
            <person name="Zheng X."/>
            <person name="Niu Y."/>
            <person name="Chen S."/>
            <person name="Feng W."/>
        </authorList>
    </citation>
    <scope>NUCLEOTIDE SEQUENCE [LARGE SCALE GENOMIC DNA]</scope>
    <source>
        <strain evidence="3">DH-2019</strain>
    </source>
</reference>
<dbReference type="EMBL" id="JABTTQ020001661">
    <property type="protein sequence ID" value="KAK6129188.1"/>
    <property type="molecule type" value="Genomic_DNA"/>
</dbReference>
<feature type="compositionally biased region" description="Polar residues" evidence="2">
    <location>
        <begin position="372"/>
        <end position="382"/>
    </location>
</feature>
<organism evidence="3 4">
    <name type="scientific">Rehmannia glutinosa</name>
    <name type="common">Chinese foxglove</name>
    <dbReference type="NCBI Taxonomy" id="99300"/>
    <lineage>
        <taxon>Eukaryota</taxon>
        <taxon>Viridiplantae</taxon>
        <taxon>Streptophyta</taxon>
        <taxon>Embryophyta</taxon>
        <taxon>Tracheophyta</taxon>
        <taxon>Spermatophyta</taxon>
        <taxon>Magnoliopsida</taxon>
        <taxon>eudicotyledons</taxon>
        <taxon>Gunneridae</taxon>
        <taxon>Pentapetalae</taxon>
        <taxon>asterids</taxon>
        <taxon>lamiids</taxon>
        <taxon>Lamiales</taxon>
        <taxon>Orobanchaceae</taxon>
        <taxon>Rehmannieae</taxon>
        <taxon>Rehmannia</taxon>
    </lineage>
</organism>